<dbReference type="PANTHER" id="PTHR43662:SF3">
    <property type="entry name" value="DOMAIN PROTEIN, PUTATIVE (AFU_ORTHOLOGUE AFUA_6G11970)-RELATED"/>
    <property type="match status" value="1"/>
</dbReference>
<keyword evidence="3" id="KW-1185">Reference proteome</keyword>
<dbReference type="EMBL" id="JALLPJ020000986">
    <property type="protein sequence ID" value="KAL3778435.1"/>
    <property type="molecule type" value="Genomic_DNA"/>
</dbReference>
<evidence type="ECO:0000313" key="2">
    <source>
        <dbReference type="EMBL" id="KAL3778435.1"/>
    </source>
</evidence>
<evidence type="ECO:0000313" key="3">
    <source>
        <dbReference type="Proteomes" id="UP001530400"/>
    </source>
</evidence>
<accession>A0ABD3NQH2</accession>
<name>A0ABD3NQH2_9STRA</name>
<dbReference type="AlphaFoldDB" id="A0ABD3NQH2"/>
<comment type="caution">
    <text evidence="2">The sequence shown here is derived from an EMBL/GenBank/DDBJ whole genome shotgun (WGS) entry which is preliminary data.</text>
</comment>
<dbReference type="Proteomes" id="UP001530400">
    <property type="component" value="Unassembled WGS sequence"/>
</dbReference>
<organism evidence="2 3">
    <name type="scientific">Cyclotella atomus</name>
    <dbReference type="NCBI Taxonomy" id="382360"/>
    <lineage>
        <taxon>Eukaryota</taxon>
        <taxon>Sar</taxon>
        <taxon>Stramenopiles</taxon>
        <taxon>Ochrophyta</taxon>
        <taxon>Bacillariophyta</taxon>
        <taxon>Coscinodiscophyceae</taxon>
        <taxon>Thalassiosirophycidae</taxon>
        <taxon>Stephanodiscales</taxon>
        <taxon>Stephanodiscaceae</taxon>
        <taxon>Cyclotella</taxon>
    </lineage>
</organism>
<evidence type="ECO:0000259" key="1">
    <source>
        <dbReference type="Pfam" id="PF09362"/>
    </source>
</evidence>
<dbReference type="Pfam" id="PF09362">
    <property type="entry name" value="DUF1996"/>
    <property type="match status" value="1"/>
</dbReference>
<reference evidence="2 3" key="1">
    <citation type="submission" date="2024-10" db="EMBL/GenBank/DDBJ databases">
        <title>Updated reference genomes for cyclostephanoid diatoms.</title>
        <authorList>
            <person name="Roberts W.R."/>
            <person name="Alverson A.J."/>
        </authorList>
    </citation>
    <scope>NUCLEOTIDE SEQUENCE [LARGE SCALE GENOMIC DNA]</scope>
    <source>
        <strain evidence="2 3">AJA010-31</strain>
    </source>
</reference>
<dbReference type="PANTHER" id="PTHR43662">
    <property type="match status" value="1"/>
</dbReference>
<feature type="domain" description="DUF1996" evidence="1">
    <location>
        <begin position="7"/>
        <end position="66"/>
    </location>
</feature>
<sequence length="222" mass="25229">MNTLPYVVNKSLYWHPSIYCVDSNGEHVRVDDLEFGPYYRWDKSMSPGVEPFPPGFRMIAASNDDGACGYGAENCGDNFVAMFTECCTMSGDSESCSDWEGELFFPKRNCDFLSIALERERIYNSHADFFNGWEEGNFQEIMDNCQPYPNQEDGDYNPRCDCTPGEESNYDGGLTINQNFPATVCDADVKRLIVDEEMAKTSSLPDRSVWLVEYRSASHKSY</sequence>
<proteinExistence type="predicted"/>
<protein>
    <recommendedName>
        <fullName evidence="1">DUF1996 domain-containing protein</fullName>
    </recommendedName>
</protein>
<gene>
    <name evidence="2" type="ORF">ACHAWO_002836</name>
</gene>
<dbReference type="InterPro" id="IPR018535">
    <property type="entry name" value="DUF1996"/>
</dbReference>